<evidence type="ECO:0000256" key="2">
    <source>
        <dbReference type="ARBA" id="ARBA00006434"/>
    </source>
</evidence>
<comment type="caution">
    <text evidence="14">The sequence shown here is derived from an EMBL/GenBank/DDBJ whole genome shotgun (WGS) entry which is preliminary data.</text>
</comment>
<accession>A0AAE0Y3Y3</accession>
<dbReference type="PANTHER" id="PTHR42985:SF2">
    <property type="entry name" value="SODIUM-DEPENDENT MULTIVITAMIN TRANSPORTER"/>
    <property type="match status" value="1"/>
</dbReference>
<dbReference type="GO" id="GO:0005886">
    <property type="term" value="C:plasma membrane"/>
    <property type="evidence" value="ECO:0007669"/>
    <property type="project" value="UniProtKB-SubCell"/>
</dbReference>
<evidence type="ECO:0000313" key="15">
    <source>
        <dbReference type="Proteomes" id="UP001283361"/>
    </source>
</evidence>
<dbReference type="GO" id="GO:0015075">
    <property type="term" value="F:monoatomic ion transmembrane transporter activity"/>
    <property type="evidence" value="ECO:0007669"/>
    <property type="project" value="UniProtKB-ARBA"/>
</dbReference>
<feature type="transmembrane region" description="Helical" evidence="13">
    <location>
        <begin position="185"/>
        <end position="202"/>
    </location>
</feature>
<evidence type="ECO:0008006" key="16">
    <source>
        <dbReference type="Google" id="ProtNLM"/>
    </source>
</evidence>
<evidence type="ECO:0000256" key="9">
    <source>
        <dbReference type="ARBA" id="ARBA00023136"/>
    </source>
</evidence>
<evidence type="ECO:0000256" key="12">
    <source>
        <dbReference type="ARBA" id="ARBA00036099"/>
    </source>
</evidence>
<comment type="similarity">
    <text evidence="2">Belongs to the sodium:solute symporter (SSF) (TC 2.A.21) family.</text>
</comment>
<evidence type="ECO:0000256" key="5">
    <source>
        <dbReference type="ARBA" id="ARBA00022692"/>
    </source>
</evidence>
<dbReference type="InterPro" id="IPR018212">
    <property type="entry name" value="Na/solute_symporter_CS"/>
</dbReference>
<dbReference type="EMBL" id="JAWDGP010006977">
    <property type="protein sequence ID" value="KAK3732250.1"/>
    <property type="molecule type" value="Genomic_DNA"/>
</dbReference>
<name>A0AAE0Y3Y3_9GAST</name>
<reference evidence="14" key="1">
    <citation type="journal article" date="2023" name="G3 (Bethesda)">
        <title>A reference genome for the long-term kleptoplast-retaining sea slug Elysia crispata morphotype clarki.</title>
        <authorList>
            <person name="Eastman K.E."/>
            <person name="Pendleton A.L."/>
            <person name="Shaikh M.A."/>
            <person name="Suttiyut T."/>
            <person name="Ogas R."/>
            <person name="Tomko P."/>
            <person name="Gavelis G."/>
            <person name="Widhalm J.R."/>
            <person name="Wisecaver J.H."/>
        </authorList>
    </citation>
    <scope>NUCLEOTIDE SEQUENCE</scope>
    <source>
        <strain evidence="14">ECLA1</strain>
    </source>
</reference>
<dbReference type="PROSITE" id="PS00456">
    <property type="entry name" value="NA_SOLUT_SYMP_1"/>
    <property type="match status" value="1"/>
</dbReference>
<dbReference type="NCBIfam" id="TIGR00813">
    <property type="entry name" value="sss"/>
    <property type="match status" value="1"/>
</dbReference>
<dbReference type="PROSITE" id="PS50283">
    <property type="entry name" value="NA_SOLUT_SYMP_3"/>
    <property type="match status" value="1"/>
</dbReference>
<feature type="transmembrane region" description="Helical" evidence="13">
    <location>
        <begin position="38"/>
        <end position="57"/>
    </location>
</feature>
<organism evidence="14 15">
    <name type="scientific">Elysia crispata</name>
    <name type="common">lettuce slug</name>
    <dbReference type="NCBI Taxonomy" id="231223"/>
    <lineage>
        <taxon>Eukaryota</taxon>
        <taxon>Metazoa</taxon>
        <taxon>Spiralia</taxon>
        <taxon>Lophotrochozoa</taxon>
        <taxon>Mollusca</taxon>
        <taxon>Gastropoda</taxon>
        <taxon>Heterobranchia</taxon>
        <taxon>Euthyneura</taxon>
        <taxon>Panpulmonata</taxon>
        <taxon>Sacoglossa</taxon>
        <taxon>Placobranchoidea</taxon>
        <taxon>Plakobranchidae</taxon>
        <taxon>Elysia</taxon>
    </lineage>
</organism>
<evidence type="ECO:0000256" key="13">
    <source>
        <dbReference type="SAM" id="Phobius"/>
    </source>
</evidence>
<dbReference type="PANTHER" id="PTHR42985">
    <property type="entry name" value="SODIUM-COUPLED MONOCARBOXYLATE TRANSPORTER"/>
    <property type="match status" value="1"/>
</dbReference>
<evidence type="ECO:0000256" key="1">
    <source>
        <dbReference type="ARBA" id="ARBA00004651"/>
    </source>
</evidence>
<keyword evidence="4" id="KW-1003">Cell membrane</keyword>
<evidence type="ECO:0000256" key="10">
    <source>
        <dbReference type="ARBA" id="ARBA00023180"/>
    </source>
</evidence>
<protein>
    <recommendedName>
        <fullName evidence="16">Sodium/solute symporter</fullName>
    </recommendedName>
</protein>
<evidence type="ECO:0000256" key="3">
    <source>
        <dbReference type="ARBA" id="ARBA00022448"/>
    </source>
</evidence>
<keyword evidence="15" id="KW-1185">Reference proteome</keyword>
<gene>
    <name evidence="14" type="ORF">RRG08_030593</name>
</gene>
<keyword evidence="8" id="KW-0406">Ion transport</keyword>
<keyword evidence="9 13" id="KW-0472">Membrane</keyword>
<proteinExistence type="inferred from homology"/>
<keyword evidence="3" id="KW-0813">Transport</keyword>
<sequence>MKDRTASCETPGLPREPIFRGDYIFNTGQIKHFSYLDYNFFVFTLFVSTFIGFYQAWRSRSNVGLDEYFLASRSMSAFPVSLSLMASFSSSLLIMGTSAEVYVFSTIYFWMGATYIVGTLIAAYTFIPIFYNLKITSVYEYLELRFSRSLRLACSSMYILAIIVYLSVVIYAPSTAIHAVTGLDLWGSIVTVGVVCTIYTAAGGMKAVIWTDVFQSAVTYTGILLMFIRSFMKVGSVSTVWESAKRTNRNRIFDFRLQSSLRHTVWSLMVGGSSIALTIASTQTQVMRCNACRSLHEATKAQFLQVIELMVIFYICMLIGMDLSSFYENCDPLKANLVDNPIQVMPLYMMDILGDTSGLPGLYLACLISATLSSISSGLNSVAAVITEDYIKVYFIPNLREKKSHTISQIVSVVFGTLCLEFTHIASKLEHLLQSTEPRHYYTRFQSTEPRHYYTRFQSTEPRHYYTRFQSSELRHYYTRFQSTEPRHYYTRFQSTEPRHYYTRFQSSELRHYYTRFQSTEPRHYYTRFQSSELRHYYTRFQSTEPRHYYTRFQSSELRHYYTRFQSTEPRHYYTRFQSSEPRHYYTRFQSTELRHYYIRFQSSEPRIIIPGFSRQSRDIITPGFSRQSRDIIIPGFSRQSRDIITPGFSRQSRDIIIPGFSRQSRDIITPGFSRQSRDIIIPGFSRQSRDIIIPGFSRQSRDIITPGFSRQSRDIITPGFSRQSRDIIIPGFSRQSRDIIIPGFSRQSRDIIPGFSRQSRDIITPGFSRQSRDIIIPGFSRQSRDIIIPGFSRQSREIIIPGFSRQSRDIIIPGFSRQNRDIIPGFSRQSRDIIIPGFSRQSRDIIPGFSRQSRDIIPGFSRQS</sequence>
<evidence type="ECO:0000256" key="8">
    <source>
        <dbReference type="ARBA" id="ARBA00023065"/>
    </source>
</evidence>
<dbReference type="InterPro" id="IPR038377">
    <property type="entry name" value="Na/Glc_symporter_sf"/>
</dbReference>
<keyword evidence="10" id="KW-0325">Glycoprotein</keyword>
<evidence type="ECO:0000256" key="11">
    <source>
        <dbReference type="ARBA" id="ARBA00023201"/>
    </source>
</evidence>
<feature type="transmembrane region" description="Helical" evidence="13">
    <location>
        <begin position="264"/>
        <end position="282"/>
    </location>
</feature>
<dbReference type="Pfam" id="PF00474">
    <property type="entry name" value="SSF"/>
    <property type="match status" value="1"/>
</dbReference>
<evidence type="ECO:0000256" key="7">
    <source>
        <dbReference type="ARBA" id="ARBA00023053"/>
    </source>
</evidence>
<feature type="transmembrane region" description="Helical" evidence="13">
    <location>
        <begin position="152"/>
        <end position="173"/>
    </location>
</feature>
<keyword evidence="5 13" id="KW-0812">Transmembrane</keyword>
<comment type="catalytic activity">
    <reaction evidence="12">
        <text>iodide(out) + 2 Na(+)(out) = iodide(in) + 2 Na(+)(in)</text>
        <dbReference type="Rhea" id="RHEA:71207"/>
        <dbReference type="ChEBI" id="CHEBI:16382"/>
        <dbReference type="ChEBI" id="CHEBI:29101"/>
    </reaction>
</comment>
<dbReference type="Proteomes" id="UP001283361">
    <property type="component" value="Unassembled WGS sequence"/>
</dbReference>
<dbReference type="GO" id="GO:0006814">
    <property type="term" value="P:sodium ion transport"/>
    <property type="evidence" value="ECO:0007669"/>
    <property type="project" value="UniProtKB-KW"/>
</dbReference>
<keyword evidence="6 13" id="KW-1133">Transmembrane helix</keyword>
<comment type="subcellular location">
    <subcellularLocation>
        <location evidence="1">Cell membrane</location>
        <topology evidence="1">Multi-pass membrane protein</topology>
    </subcellularLocation>
</comment>
<dbReference type="GO" id="GO:0015293">
    <property type="term" value="F:symporter activity"/>
    <property type="evidence" value="ECO:0007669"/>
    <property type="project" value="TreeGrafter"/>
</dbReference>
<feature type="transmembrane region" description="Helical" evidence="13">
    <location>
        <begin position="77"/>
        <end position="95"/>
    </location>
</feature>
<dbReference type="GO" id="GO:0098660">
    <property type="term" value="P:inorganic ion transmembrane transport"/>
    <property type="evidence" value="ECO:0007669"/>
    <property type="project" value="UniProtKB-ARBA"/>
</dbReference>
<feature type="transmembrane region" description="Helical" evidence="13">
    <location>
        <begin position="303"/>
        <end position="321"/>
    </location>
</feature>
<dbReference type="AlphaFoldDB" id="A0AAE0Y3Y3"/>
<evidence type="ECO:0000313" key="14">
    <source>
        <dbReference type="EMBL" id="KAK3732250.1"/>
    </source>
</evidence>
<keyword evidence="11" id="KW-0739">Sodium transport</keyword>
<evidence type="ECO:0000256" key="4">
    <source>
        <dbReference type="ARBA" id="ARBA00022475"/>
    </source>
</evidence>
<keyword evidence="7" id="KW-0915">Sodium</keyword>
<feature type="transmembrane region" description="Helical" evidence="13">
    <location>
        <begin position="107"/>
        <end position="131"/>
    </location>
</feature>
<dbReference type="InterPro" id="IPR051163">
    <property type="entry name" value="Sodium:Solute_Symporter_SSF"/>
</dbReference>
<evidence type="ECO:0000256" key="6">
    <source>
        <dbReference type="ARBA" id="ARBA00022989"/>
    </source>
</evidence>
<dbReference type="InterPro" id="IPR001734">
    <property type="entry name" value="Na/solute_symporter"/>
</dbReference>
<dbReference type="Gene3D" id="1.20.1730.10">
    <property type="entry name" value="Sodium/glucose cotransporter"/>
    <property type="match status" value="1"/>
</dbReference>